<dbReference type="InterPro" id="IPR036282">
    <property type="entry name" value="Glutathione-S-Trfase_C_sf"/>
</dbReference>
<reference evidence="5" key="1">
    <citation type="submission" date="2016-09" db="EMBL/GenBank/DDBJ databases">
        <authorList>
            <person name="Jeantristanb JTB J.-T."/>
            <person name="Ricardo R."/>
        </authorList>
    </citation>
    <scope>NUCLEOTIDE SEQUENCE [LARGE SCALE GENOMIC DNA]</scope>
</reference>
<dbReference type="Pfam" id="PF14497">
    <property type="entry name" value="GST_C_3"/>
    <property type="match status" value="1"/>
</dbReference>
<dbReference type="SFLD" id="SFLDS00019">
    <property type="entry name" value="Glutathione_Transferase_(cytos"/>
    <property type="match status" value="1"/>
</dbReference>
<organism evidence="4 5">
    <name type="scientific">Microbotryum intermedium</name>
    <dbReference type="NCBI Taxonomy" id="269621"/>
    <lineage>
        <taxon>Eukaryota</taxon>
        <taxon>Fungi</taxon>
        <taxon>Dikarya</taxon>
        <taxon>Basidiomycota</taxon>
        <taxon>Pucciniomycotina</taxon>
        <taxon>Microbotryomycetes</taxon>
        <taxon>Microbotryales</taxon>
        <taxon>Microbotryaceae</taxon>
        <taxon>Microbotryum</taxon>
    </lineage>
</organism>
<feature type="domain" description="GST C-terminal" evidence="3">
    <location>
        <begin position="93"/>
        <end position="223"/>
    </location>
</feature>
<dbReference type="STRING" id="269621.A0A238F8C0"/>
<dbReference type="SFLD" id="SFLDG00358">
    <property type="entry name" value="Main_(cytGST)"/>
    <property type="match status" value="1"/>
</dbReference>
<feature type="domain" description="GST N-terminal" evidence="2">
    <location>
        <begin position="3"/>
        <end position="87"/>
    </location>
</feature>
<evidence type="ECO:0000256" key="1">
    <source>
        <dbReference type="ARBA" id="ARBA00007409"/>
    </source>
</evidence>
<sequence length="223" mass="24787">MPAQFTLYSHTGGPNGWTVAFLLKALGLSYETKYLDFSKGEQKAADFVKLNPNGRIPALVDHQNGDFVVWESKAILLYLVDQYDKEGRFTVSDPKQKAQLNQLLFFQASGQGPYYGQSAHFSIFAPEKIPYAIKRYKDEVKRVLSVQEELLKGAKGGYLVGGKVTIADLSFITWNEFAIAAGLGPDGTDVAKEFPIVFKWHEGLKELPYVAETYAEKAKVGAH</sequence>
<dbReference type="InterPro" id="IPR004046">
    <property type="entry name" value="GST_C"/>
</dbReference>
<comment type="similarity">
    <text evidence="1">Belongs to the GST superfamily.</text>
</comment>
<dbReference type="SUPFAM" id="SSF47616">
    <property type="entry name" value="GST C-terminal domain-like"/>
    <property type="match status" value="1"/>
</dbReference>
<dbReference type="OrthoDB" id="422574at2759"/>
<dbReference type="SFLD" id="SFLDG01151">
    <property type="entry name" value="Main.2:_Nu-like"/>
    <property type="match status" value="1"/>
</dbReference>
<dbReference type="SUPFAM" id="SSF52833">
    <property type="entry name" value="Thioredoxin-like"/>
    <property type="match status" value="1"/>
</dbReference>
<dbReference type="InterPro" id="IPR040079">
    <property type="entry name" value="Glutathione_S-Trfase"/>
</dbReference>
<proteinExistence type="inferred from homology"/>
<dbReference type="InterPro" id="IPR010987">
    <property type="entry name" value="Glutathione-S-Trfase_C-like"/>
</dbReference>
<dbReference type="EMBL" id="FMSP01000004">
    <property type="protein sequence ID" value="SCV69445.1"/>
    <property type="molecule type" value="Genomic_DNA"/>
</dbReference>
<evidence type="ECO:0000313" key="4">
    <source>
        <dbReference type="EMBL" id="SCV69445.1"/>
    </source>
</evidence>
<name>A0A238F8C0_9BASI</name>
<dbReference type="InterPro" id="IPR036249">
    <property type="entry name" value="Thioredoxin-like_sf"/>
</dbReference>
<dbReference type="PANTHER" id="PTHR44051:SF3">
    <property type="entry name" value="TRANSCRIPTIONAL REGULATOR URE2"/>
    <property type="match status" value="1"/>
</dbReference>
<dbReference type="Gene3D" id="1.20.1050.130">
    <property type="match status" value="1"/>
</dbReference>
<accession>A0A238F8C0</accession>
<dbReference type="AlphaFoldDB" id="A0A238F8C0"/>
<evidence type="ECO:0000313" key="5">
    <source>
        <dbReference type="Proteomes" id="UP000198372"/>
    </source>
</evidence>
<dbReference type="PROSITE" id="PS50405">
    <property type="entry name" value="GST_CTER"/>
    <property type="match status" value="1"/>
</dbReference>
<evidence type="ECO:0000259" key="3">
    <source>
        <dbReference type="PROSITE" id="PS50405"/>
    </source>
</evidence>
<dbReference type="PANTHER" id="PTHR44051">
    <property type="entry name" value="GLUTATHIONE S-TRANSFERASE-RELATED"/>
    <property type="match status" value="1"/>
</dbReference>
<evidence type="ECO:0000259" key="2">
    <source>
        <dbReference type="PROSITE" id="PS50404"/>
    </source>
</evidence>
<protein>
    <submittedName>
        <fullName evidence="4">BQ2448_2465 protein</fullName>
    </submittedName>
</protein>
<gene>
    <name evidence="4" type="ORF">BQ2448_2465</name>
</gene>
<dbReference type="Pfam" id="PF02798">
    <property type="entry name" value="GST_N"/>
    <property type="match status" value="1"/>
</dbReference>
<dbReference type="CDD" id="cd03048">
    <property type="entry name" value="GST_N_Ure2p_like"/>
    <property type="match status" value="1"/>
</dbReference>
<dbReference type="PROSITE" id="PS50404">
    <property type="entry name" value="GST_NTER"/>
    <property type="match status" value="1"/>
</dbReference>
<keyword evidence="5" id="KW-1185">Reference proteome</keyword>
<dbReference type="Proteomes" id="UP000198372">
    <property type="component" value="Unassembled WGS sequence"/>
</dbReference>
<dbReference type="InterPro" id="IPR004045">
    <property type="entry name" value="Glutathione_S-Trfase_N"/>
</dbReference>